<dbReference type="InterPro" id="IPR013783">
    <property type="entry name" value="Ig-like_fold"/>
</dbReference>
<dbReference type="EMBL" id="JAVJAN010000037">
    <property type="protein sequence ID" value="MDR5588394.1"/>
    <property type="molecule type" value="Genomic_DNA"/>
</dbReference>
<dbReference type="InterPro" id="IPR041033">
    <property type="entry name" value="SpaA_PFL_dom_1"/>
</dbReference>
<reference evidence="2 3" key="1">
    <citation type="submission" date="2023-09" db="EMBL/GenBank/DDBJ databases">
        <authorList>
            <person name="Zhai L."/>
        </authorList>
    </citation>
    <scope>NUCLEOTIDE SEQUENCE [LARGE SCALE GENOMIC DNA]</scope>
    <source>
        <strain evidence="2 3">5 N-1</strain>
    </source>
</reference>
<accession>A0ABU1EJ16</accession>
<evidence type="ECO:0000313" key="2">
    <source>
        <dbReference type="EMBL" id="MDR5588394.1"/>
    </source>
</evidence>
<gene>
    <name evidence="2" type="ORF">RGC78_13035</name>
</gene>
<dbReference type="Pfam" id="PF17802">
    <property type="entry name" value="SpaA"/>
    <property type="match status" value="1"/>
</dbReference>
<dbReference type="Gene3D" id="2.60.40.10">
    <property type="entry name" value="Immunoglobulins"/>
    <property type="match status" value="1"/>
</dbReference>
<evidence type="ECO:0000259" key="1">
    <source>
        <dbReference type="Pfam" id="PF17802"/>
    </source>
</evidence>
<proteinExistence type="predicted"/>
<organism evidence="2 3">
    <name type="scientific">Clostridium aquiflavi</name>
    <dbReference type="NCBI Taxonomy" id="3073603"/>
    <lineage>
        <taxon>Bacteria</taxon>
        <taxon>Bacillati</taxon>
        <taxon>Bacillota</taxon>
        <taxon>Clostridia</taxon>
        <taxon>Eubacteriales</taxon>
        <taxon>Clostridiaceae</taxon>
        <taxon>Clostridium</taxon>
    </lineage>
</organism>
<dbReference type="SUPFAM" id="SSF49478">
    <property type="entry name" value="Cna protein B-type domain"/>
    <property type="match status" value="1"/>
</dbReference>
<dbReference type="Proteomes" id="UP001256646">
    <property type="component" value="Unassembled WGS sequence"/>
</dbReference>
<dbReference type="RefSeq" id="WP_309556768.1">
    <property type="nucleotide sequence ID" value="NZ_JAVJAN010000037.1"/>
</dbReference>
<name>A0ABU1EJ16_9CLOT</name>
<keyword evidence="3" id="KW-1185">Reference proteome</keyword>
<protein>
    <submittedName>
        <fullName evidence="2">Prealbumin-like fold domain-containing protein</fullName>
    </submittedName>
</protein>
<comment type="caution">
    <text evidence="2">The sequence shown here is derived from an EMBL/GenBank/DDBJ whole genome shotgun (WGS) entry which is preliminary data.</text>
</comment>
<evidence type="ECO:0000313" key="3">
    <source>
        <dbReference type="Proteomes" id="UP001256646"/>
    </source>
</evidence>
<feature type="domain" description="SpaA-like prealbumin fold" evidence="1">
    <location>
        <begin position="122"/>
        <end position="176"/>
    </location>
</feature>
<sequence>MANDMGSDNNMHINLSTSGEKIKYYEYNDESCIFEILDENISGNDIDMECNTLEETIKSTQAIPIDNDSRDSDCSYENYICDKQDTYTSDILESKEFNYYDNEYKQISGEIIVVSCINFGGKNKSLEGAKINLYKLNGICPMFVRSIFTDKHGVAVFSNLPEGCYRVIGIVNKNYFEKPKYINWNEVNINMENTNAKVIIINRLKNNCRRNCR</sequence>